<keyword evidence="1" id="KW-0732">Signal</keyword>
<proteinExistence type="predicted"/>
<reference evidence="3 4" key="1">
    <citation type="submission" date="2018-12" db="EMBL/GenBank/DDBJ databases">
        <title>Sphingomonas sp. HMF7854 Genome sequencing and assembly.</title>
        <authorList>
            <person name="Cha I."/>
            <person name="Kang H."/>
            <person name="Kim H."/>
            <person name="Kang J."/>
            <person name="Joh K."/>
        </authorList>
    </citation>
    <scope>NUCLEOTIDE SEQUENCE [LARGE SCALE GENOMIC DNA]</scope>
    <source>
        <strain evidence="3 4">HMF7854</strain>
    </source>
</reference>
<keyword evidence="4" id="KW-1185">Reference proteome</keyword>
<organism evidence="3 4">
    <name type="scientific">Sphingomonas ginkgonis</name>
    <dbReference type="NCBI Taxonomy" id="2315330"/>
    <lineage>
        <taxon>Bacteria</taxon>
        <taxon>Pseudomonadati</taxon>
        <taxon>Pseudomonadota</taxon>
        <taxon>Alphaproteobacteria</taxon>
        <taxon>Sphingomonadales</taxon>
        <taxon>Sphingomonadaceae</taxon>
        <taxon>Sphingomonas</taxon>
    </lineage>
</organism>
<dbReference type="EMBL" id="RWJF01000001">
    <property type="protein sequence ID" value="RST29725.1"/>
    <property type="molecule type" value="Genomic_DNA"/>
</dbReference>
<feature type="signal peptide" evidence="1">
    <location>
        <begin position="1"/>
        <end position="19"/>
    </location>
</feature>
<protein>
    <submittedName>
        <fullName evidence="3">ThuA domain-containing protein</fullName>
    </submittedName>
</protein>
<dbReference type="Pfam" id="PF06283">
    <property type="entry name" value="ThuA"/>
    <property type="match status" value="1"/>
</dbReference>
<dbReference type="AlphaFoldDB" id="A0A3R9WNK7"/>
<dbReference type="Gene3D" id="3.40.50.880">
    <property type="match status" value="1"/>
</dbReference>
<dbReference type="PANTHER" id="PTHR40469">
    <property type="entry name" value="SECRETED GLYCOSYL HYDROLASE"/>
    <property type="match status" value="1"/>
</dbReference>
<evidence type="ECO:0000313" key="4">
    <source>
        <dbReference type="Proteomes" id="UP000274661"/>
    </source>
</evidence>
<dbReference type="PANTHER" id="PTHR40469:SF2">
    <property type="entry name" value="GALACTOSE-BINDING DOMAIN-LIKE SUPERFAMILY PROTEIN"/>
    <property type="match status" value="1"/>
</dbReference>
<evidence type="ECO:0000259" key="2">
    <source>
        <dbReference type="Pfam" id="PF06283"/>
    </source>
</evidence>
<feature type="domain" description="ThuA-like" evidence="2">
    <location>
        <begin position="131"/>
        <end position="355"/>
    </location>
</feature>
<accession>A0A3R9WNK7</accession>
<evidence type="ECO:0000313" key="3">
    <source>
        <dbReference type="EMBL" id="RST29725.1"/>
    </source>
</evidence>
<dbReference type="InterPro" id="IPR029010">
    <property type="entry name" value="ThuA-like"/>
</dbReference>
<feature type="chain" id="PRO_5018769201" evidence="1">
    <location>
        <begin position="20"/>
        <end position="360"/>
    </location>
</feature>
<dbReference type="Proteomes" id="UP000274661">
    <property type="component" value="Unassembled WGS sequence"/>
</dbReference>
<evidence type="ECO:0000256" key="1">
    <source>
        <dbReference type="SAM" id="SignalP"/>
    </source>
</evidence>
<dbReference type="SUPFAM" id="SSF52317">
    <property type="entry name" value="Class I glutamine amidotransferase-like"/>
    <property type="match status" value="1"/>
</dbReference>
<dbReference type="OrthoDB" id="109511at2"/>
<comment type="caution">
    <text evidence="3">The sequence shown here is derived from an EMBL/GenBank/DDBJ whole genome shotgun (WGS) entry which is preliminary data.</text>
</comment>
<sequence length="360" mass="39935">MRRFLLALLSLLAATPAMAAPLDCPLRDAPFSSRSPLIDLLLSPRAAAILRQRVPDLGRGLPADFLRTEAPSFAAILTVRDVVKGPDASVQLERLDRALAAVPVTAEDRRQRCARYDDDRPAFKLSAGRPRFLLFEKINGFRDSPSVDAAHAAFVTIARRHGWALASTDRGGAINAATLRSFDAVIWNNISGDVLTLSQRAALRRFVERGGGFVAVHGSAGDPATFWDWYSDRLIGARFLGHPMSPQFQAATIRLEDRSGPVTSGLPPSWSMTDEWYSFRANPRASGAHVLATLDERSYRLVGMNGEDLRMGDHPIAWTRMLGRGRVFYSAIGHRPEQYAEPLYLRMLDQAMRWTARARR</sequence>
<dbReference type="InterPro" id="IPR029062">
    <property type="entry name" value="Class_I_gatase-like"/>
</dbReference>
<name>A0A3R9WNK7_9SPHN</name>
<gene>
    <name evidence="3" type="ORF">HMF7854_01945</name>
</gene>